<protein>
    <submittedName>
        <fullName evidence="1">Uncharacterized protein</fullName>
    </submittedName>
</protein>
<reference evidence="1 2" key="1">
    <citation type="submission" date="2024-10" db="EMBL/GenBank/DDBJ databases">
        <title>The Natural Products Discovery Center: Release of the First 8490 Sequenced Strains for Exploring Actinobacteria Biosynthetic Diversity.</title>
        <authorList>
            <person name="Kalkreuter E."/>
            <person name="Kautsar S.A."/>
            <person name="Yang D."/>
            <person name="Bader C.D."/>
            <person name="Teijaro C.N."/>
            <person name="Fluegel L."/>
            <person name="Davis C.M."/>
            <person name="Simpson J.R."/>
            <person name="Lauterbach L."/>
            <person name="Steele A.D."/>
            <person name="Gui C."/>
            <person name="Meng S."/>
            <person name="Li G."/>
            <person name="Viehrig K."/>
            <person name="Ye F."/>
            <person name="Su P."/>
            <person name="Kiefer A.F."/>
            <person name="Nichols A."/>
            <person name="Cepeda A.J."/>
            <person name="Yan W."/>
            <person name="Fan B."/>
            <person name="Jiang Y."/>
            <person name="Adhikari A."/>
            <person name="Zheng C.-J."/>
            <person name="Schuster L."/>
            <person name="Cowan T.M."/>
            <person name="Smanski M.J."/>
            <person name="Chevrette M.G."/>
            <person name="De Carvalho L.P.S."/>
            <person name="Shen B."/>
        </authorList>
    </citation>
    <scope>NUCLEOTIDE SEQUENCE [LARGE SCALE GENOMIC DNA]</scope>
    <source>
        <strain evidence="1 2">NPDC015755</strain>
    </source>
</reference>
<gene>
    <name evidence="1" type="ORF">ACF05T_22650</name>
</gene>
<dbReference type="RefSeq" id="WP_391935958.1">
    <property type="nucleotide sequence ID" value="NZ_JBIBSM010000012.1"/>
</dbReference>
<accession>A0ABW6YGB2</accession>
<dbReference type="EMBL" id="JBIBSM010000012">
    <property type="protein sequence ID" value="MFF8278887.1"/>
    <property type="molecule type" value="Genomic_DNA"/>
</dbReference>
<evidence type="ECO:0000313" key="1">
    <source>
        <dbReference type="EMBL" id="MFF8278887.1"/>
    </source>
</evidence>
<organism evidence="1 2">
    <name type="scientific">Streptomyces lateritius</name>
    <dbReference type="NCBI Taxonomy" id="67313"/>
    <lineage>
        <taxon>Bacteria</taxon>
        <taxon>Bacillati</taxon>
        <taxon>Actinomycetota</taxon>
        <taxon>Actinomycetes</taxon>
        <taxon>Kitasatosporales</taxon>
        <taxon>Streptomycetaceae</taxon>
        <taxon>Streptomyces</taxon>
    </lineage>
</organism>
<evidence type="ECO:0000313" key="2">
    <source>
        <dbReference type="Proteomes" id="UP001603013"/>
    </source>
</evidence>
<dbReference type="Proteomes" id="UP001603013">
    <property type="component" value="Unassembled WGS sequence"/>
</dbReference>
<keyword evidence="2" id="KW-1185">Reference proteome</keyword>
<proteinExistence type="predicted"/>
<name>A0ABW6YGB2_9ACTN</name>
<comment type="caution">
    <text evidence="1">The sequence shown here is derived from an EMBL/GenBank/DDBJ whole genome shotgun (WGS) entry which is preliminary data.</text>
</comment>
<dbReference type="Gene3D" id="2.60.40.650">
    <property type="match status" value="1"/>
</dbReference>
<sequence length="98" mass="10326">MSTVRFAAPVDLSSRAPERTPVLVPVAVQGSAAGRNLKSLAVAVSHDNGRTWQPVKVHSGRISVKSPAKDSGISLSAEVTDKQGNTSTLTVRNAWYGK</sequence>